<dbReference type="EMBL" id="RCZG01000003">
    <property type="protein sequence ID" value="TPG35268.1"/>
    <property type="molecule type" value="Genomic_DNA"/>
</dbReference>
<gene>
    <name evidence="2" type="ORF">EAH80_09510</name>
</gene>
<protein>
    <submittedName>
        <fullName evidence="2">Alpha/beta fold hydrolase</fullName>
    </submittedName>
</protein>
<keyword evidence="3" id="KW-1185">Reference proteome</keyword>
<dbReference type="PANTHER" id="PTHR36837:SF2">
    <property type="entry name" value="POLY(3-HYDROXYALKANOATE) POLYMERASE SUBUNIT PHAC"/>
    <property type="match status" value="1"/>
</dbReference>
<keyword evidence="2" id="KW-0378">Hydrolase</keyword>
<dbReference type="OrthoDB" id="7208816at2"/>
<sequence>MVMSLVTTPLVFDLQSGNSLIERLVDDGHTVYLIDWGIPDEIEAFNTLQTYCDDYIPRAVGAVVDDAHCADVTLFGYCLGAVFSLLSVAAHPQIRVADLVLLATPVDFTRMDPLSNILRNERLEVDDLLDETGNLPSSTMLEAFRMVEPVGEVVTYLNLWNSLSDPDRLAAHQALIRWSSGHIPFPGTVLRQIVDLFIRDDALVRGVVPLNGRQIDLHTITRPVLSVLGSNDRLVPPASSAPLPEVLAGAQLKTIELTAGHAGLFVGRKAHNQLIPAVLEWLDTSNPRTPFSERSHHADA</sequence>
<dbReference type="Gene3D" id="3.40.50.1820">
    <property type="entry name" value="alpha/beta hydrolase"/>
    <property type="match status" value="1"/>
</dbReference>
<feature type="domain" description="AB hydrolase-1" evidence="1">
    <location>
        <begin position="16"/>
        <end position="266"/>
    </location>
</feature>
<dbReference type="Proteomes" id="UP000320095">
    <property type="component" value="Unassembled WGS sequence"/>
</dbReference>
<name>A0A502EC80_9MYCO</name>
<comment type="caution">
    <text evidence="2">The sequence shown here is derived from an EMBL/GenBank/DDBJ whole genome shotgun (WGS) entry which is preliminary data.</text>
</comment>
<dbReference type="GO" id="GO:0016787">
    <property type="term" value="F:hydrolase activity"/>
    <property type="evidence" value="ECO:0007669"/>
    <property type="project" value="UniProtKB-KW"/>
</dbReference>
<evidence type="ECO:0000313" key="3">
    <source>
        <dbReference type="Proteomes" id="UP000320095"/>
    </source>
</evidence>
<dbReference type="AlphaFoldDB" id="A0A502EC80"/>
<proteinExistence type="predicted"/>
<dbReference type="SUPFAM" id="SSF53474">
    <property type="entry name" value="alpha/beta-Hydrolases"/>
    <property type="match status" value="1"/>
</dbReference>
<organism evidence="2 3">
    <name type="scientific">Mycolicibacterium hodleri</name>
    <dbReference type="NCBI Taxonomy" id="49897"/>
    <lineage>
        <taxon>Bacteria</taxon>
        <taxon>Bacillati</taxon>
        <taxon>Actinomycetota</taxon>
        <taxon>Actinomycetes</taxon>
        <taxon>Mycobacteriales</taxon>
        <taxon>Mycobacteriaceae</taxon>
        <taxon>Mycolicibacterium</taxon>
    </lineage>
</organism>
<evidence type="ECO:0000259" key="1">
    <source>
        <dbReference type="Pfam" id="PF00561"/>
    </source>
</evidence>
<dbReference type="InterPro" id="IPR000073">
    <property type="entry name" value="AB_hydrolase_1"/>
</dbReference>
<dbReference type="PANTHER" id="PTHR36837">
    <property type="entry name" value="POLY(3-HYDROXYALKANOATE) POLYMERASE SUBUNIT PHAC"/>
    <property type="match status" value="1"/>
</dbReference>
<accession>A0A502EC80</accession>
<dbReference type="Pfam" id="PF00561">
    <property type="entry name" value="Abhydrolase_1"/>
    <property type="match status" value="1"/>
</dbReference>
<dbReference type="InterPro" id="IPR051321">
    <property type="entry name" value="PHA/PHB_synthase"/>
</dbReference>
<dbReference type="InterPro" id="IPR029058">
    <property type="entry name" value="AB_hydrolase_fold"/>
</dbReference>
<evidence type="ECO:0000313" key="2">
    <source>
        <dbReference type="EMBL" id="TPG35268.1"/>
    </source>
</evidence>
<reference evidence="2 3" key="1">
    <citation type="journal article" date="2019" name="Environ. Microbiol.">
        <title>Species interactions and distinct microbial communities in high Arctic permafrost affected cryosols are associated with the CH4 and CO2 gas fluxes.</title>
        <authorList>
            <person name="Altshuler I."/>
            <person name="Hamel J."/>
            <person name="Turney S."/>
            <person name="Magnuson E."/>
            <person name="Levesque R."/>
            <person name="Greer C."/>
            <person name="Whyte L.G."/>
        </authorList>
    </citation>
    <scope>NUCLEOTIDE SEQUENCE [LARGE SCALE GENOMIC DNA]</scope>
    <source>
        <strain evidence="2 3">S5.20</strain>
    </source>
</reference>